<evidence type="ECO:0000313" key="2">
    <source>
        <dbReference type="Proteomes" id="UP000308600"/>
    </source>
</evidence>
<organism evidence="1 2">
    <name type="scientific">Pluteus cervinus</name>
    <dbReference type="NCBI Taxonomy" id="181527"/>
    <lineage>
        <taxon>Eukaryota</taxon>
        <taxon>Fungi</taxon>
        <taxon>Dikarya</taxon>
        <taxon>Basidiomycota</taxon>
        <taxon>Agaricomycotina</taxon>
        <taxon>Agaricomycetes</taxon>
        <taxon>Agaricomycetidae</taxon>
        <taxon>Agaricales</taxon>
        <taxon>Pluteineae</taxon>
        <taxon>Pluteaceae</taxon>
        <taxon>Pluteus</taxon>
    </lineage>
</organism>
<keyword evidence="2" id="KW-1185">Reference proteome</keyword>
<gene>
    <name evidence="1" type="ORF">BDN72DRAFT_846511</name>
</gene>
<dbReference type="EMBL" id="ML208471">
    <property type="protein sequence ID" value="TFK64525.1"/>
    <property type="molecule type" value="Genomic_DNA"/>
</dbReference>
<proteinExistence type="predicted"/>
<dbReference type="Proteomes" id="UP000308600">
    <property type="component" value="Unassembled WGS sequence"/>
</dbReference>
<reference evidence="1 2" key="1">
    <citation type="journal article" date="2019" name="Nat. Ecol. Evol.">
        <title>Megaphylogeny resolves global patterns of mushroom evolution.</title>
        <authorList>
            <person name="Varga T."/>
            <person name="Krizsan K."/>
            <person name="Foldi C."/>
            <person name="Dima B."/>
            <person name="Sanchez-Garcia M."/>
            <person name="Sanchez-Ramirez S."/>
            <person name="Szollosi G.J."/>
            <person name="Szarkandi J.G."/>
            <person name="Papp V."/>
            <person name="Albert L."/>
            <person name="Andreopoulos W."/>
            <person name="Angelini C."/>
            <person name="Antonin V."/>
            <person name="Barry K.W."/>
            <person name="Bougher N.L."/>
            <person name="Buchanan P."/>
            <person name="Buyck B."/>
            <person name="Bense V."/>
            <person name="Catcheside P."/>
            <person name="Chovatia M."/>
            <person name="Cooper J."/>
            <person name="Damon W."/>
            <person name="Desjardin D."/>
            <person name="Finy P."/>
            <person name="Geml J."/>
            <person name="Haridas S."/>
            <person name="Hughes K."/>
            <person name="Justo A."/>
            <person name="Karasinski D."/>
            <person name="Kautmanova I."/>
            <person name="Kiss B."/>
            <person name="Kocsube S."/>
            <person name="Kotiranta H."/>
            <person name="LaButti K.M."/>
            <person name="Lechner B.E."/>
            <person name="Liimatainen K."/>
            <person name="Lipzen A."/>
            <person name="Lukacs Z."/>
            <person name="Mihaltcheva S."/>
            <person name="Morgado L.N."/>
            <person name="Niskanen T."/>
            <person name="Noordeloos M.E."/>
            <person name="Ohm R.A."/>
            <person name="Ortiz-Santana B."/>
            <person name="Ovrebo C."/>
            <person name="Racz N."/>
            <person name="Riley R."/>
            <person name="Savchenko A."/>
            <person name="Shiryaev A."/>
            <person name="Soop K."/>
            <person name="Spirin V."/>
            <person name="Szebenyi C."/>
            <person name="Tomsovsky M."/>
            <person name="Tulloss R.E."/>
            <person name="Uehling J."/>
            <person name="Grigoriev I.V."/>
            <person name="Vagvolgyi C."/>
            <person name="Papp T."/>
            <person name="Martin F.M."/>
            <person name="Miettinen O."/>
            <person name="Hibbett D.S."/>
            <person name="Nagy L.G."/>
        </authorList>
    </citation>
    <scope>NUCLEOTIDE SEQUENCE [LARGE SCALE GENOMIC DNA]</scope>
    <source>
        <strain evidence="1 2">NL-1719</strain>
    </source>
</reference>
<name>A0ACD3AFK6_9AGAR</name>
<evidence type="ECO:0000313" key="1">
    <source>
        <dbReference type="EMBL" id="TFK64525.1"/>
    </source>
</evidence>
<protein>
    <submittedName>
        <fullName evidence="1">Uncharacterized protein</fullName>
    </submittedName>
</protein>
<accession>A0ACD3AFK6</accession>
<sequence length="78" mass="8728">MPGKYIVVFKKSATPDQIQEYVDSVNSNGGRVKDIWTNPLKGFSAEIPDSFVQSLQAKAFSNEDIVDYIEEDQVVTTQ</sequence>